<evidence type="ECO:0000313" key="6">
    <source>
        <dbReference type="Proteomes" id="UP000703269"/>
    </source>
</evidence>
<name>A0A9P3GI49_9APHY</name>
<dbReference type="GO" id="GO:0005763">
    <property type="term" value="C:mitochondrial small ribosomal subunit"/>
    <property type="evidence" value="ECO:0007669"/>
    <property type="project" value="TreeGrafter"/>
</dbReference>
<evidence type="ECO:0000313" key="5">
    <source>
        <dbReference type="EMBL" id="GJE95492.1"/>
    </source>
</evidence>
<evidence type="ECO:0000256" key="2">
    <source>
        <dbReference type="ARBA" id="ARBA00022980"/>
    </source>
</evidence>
<dbReference type="PANTHER" id="PTHR21569:SF1">
    <property type="entry name" value="SMALL RIBOSOMAL SUBUNIT PROTEIN US9M"/>
    <property type="match status" value="1"/>
</dbReference>
<keyword evidence="3 4" id="KW-0687">Ribonucleoprotein</keyword>
<evidence type="ECO:0000256" key="1">
    <source>
        <dbReference type="ARBA" id="ARBA00005251"/>
    </source>
</evidence>
<sequence>MFSLLRHEVRSLTSSLCAAARPRFNTTAAAAPAYVPPASAGDVQQRRSWGRRLIKPESPNTFTGRADFYDAVDGLEEALTYSRQALRQLELLPLPQFALQSLPPPQPAWKSKKALLEMMQTRLTPSRYTRLITLLQQLDQYRRIAVVAGLDELAASIEHVVEVFEREDKEAYLARGQRKPVPLDEFGRTYTVGRRKESHARVWVIRTKLPEPEAAPAQEAAAPELNMPASMPELSQFNQPKPKAVPVTQILINNTPLAEYFASPIDRERVLRSLSLTGTLGAFNIFAIVRGGGSTGQAGAISLGIAKGVLAHMPDLSRVLRKAKLLRRDPRMVERKKPGLAKARKAYTWVKR</sequence>
<dbReference type="AlphaFoldDB" id="A0A9P3GI49"/>
<comment type="caution">
    <text evidence="5">The sequence shown here is derived from an EMBL/GenBank/DDBJ whole genome shotgun (WGS) entry which is preliminary data.</text>
</comment>
<dbReference type="Gene3D" id="3.30.230.10">
    <property type="match status" value="1"/>
</dbReference>
<evidence type="ECO:0000256" key="3">
    <source>
        <dbReference type="ARBA" id="ARBA00023274"/>
    </source>
</evidence>
<gene>
    <name evidence="5" type="ORF">PsYK624_116770</name>
</gene>
<dbReference type="GO" id="GO:0006412">
    <property type="term" value="P:translation"/>
    <property type="evidence" value="ECO:0007669"/>
    <property type="project" value="InterPro"/>
</dbReference>
<dbReference type="PROSITE" id="PS00360">
    <property type="entry name" value="RIBOSOMAL_S9"/>
    <property type="match status" value="1"/>
</dbReference>
<dbReference type="Pfam" id="PF00380">
    <property type="entry name" value="Ribosomal_S9"/>
    <property type="match status" value="1"/>
</dbReference>
<reference evidence="5 6" key="1">
    <citation type="submission" date="2021-08" db="EMBL/GenBank/DDBJ databases">
        <title>Draft Genome Sequence of Phanerochaete sordida strain YK-624.</title>
        <authorList>
            <person name="Mori T."/>
            <person name="Dohra H."/>
            <person name="Suzuki T."/>
            <person name="Kawagishi H."/>
            <person name="Hirai H."/>
        </authorList>
    </citation>
    <scope>NUCLEOTIDE SEQUENCE [LARGE SCALE GENOMIC DNA]</scope>
    <source>
        <strain evidence="5 6">YK-624</strain>
    </source>
</reference>
<dbReference type="SUPFAM" id="SSF54211">
    <property type="entry name" value="Ribosomal protein S5 domain 2-like"/>
    <property type="match status" value="1"/>
</dbReference>
<dbReference type="InterPro" id="IPR020568">
    <property type="entry name" value="Ribosomal_Su5_D2-typ_SF"/>
</dbReference>
<keyword evidence="2 4" id="KW-0689">Ribosomal protein</keyword>
<dbReference type="GO" id="GO:0003735">
    <property type="term" value="F:structural constituent of ribosome"/>
    <property type="evidence" value="ECO:0007669"/>
    <property type="project" value="InterPro"/>
</dbReference>
<dbReference type="OrthoDB" id="10254627at2759"/>
<keyword evidence="6" id="KW-1185">Reference proteome</keyword>
<dbReference type="PANTHER" id="PTHR21569">
    <property type="entry name" value="RIBOSOMAL PROTEIN S9"/>
    <property type="match status" value="1"/>
</dbReference>
<comment type="similarity">
    <text evidence="1 4">Belongs to the universal ribosomal protein uS9 family.</text>
</comment>
<protein>
    <submittedName>
        <fullName evidence="5">SSU ribosomal protein S9P</fullName>
    </submittedName>
</protein>
<proteinExistence type="inferred from homology"/>
<dbReference type="Proteomes" id="UP000703269">
    <property type="component" value="Unassembled WGS sequence"/>
</dbReference>
<dbReference type="EMBL" id="BPQB01000049">
    <property type="protein sequence ID" value="GJE95492.1"/>
    <property type="molecule type" value="Genomic_DNA"/>
</dbReference>
<accession>A0A9P3GI49</accession>
<dbReference type="InterPro" id="IPR000754">
    <property type="entry name" value="Ribosomal_uS9"/>
</dbReference>
<organism evidence="5 6">
    <name type="scientific">Phanerochaete sordida</name>
    <dbReference type="NCBI Taxonomy" id="48140"/>
    <lineage>
        <taxon>Eukaryota</taxon>
        <taxon>Fungi</taxon>
        <taxon>Dikarya</taxon>
        <taxon>Basidiomycota</taxon>
        <taxon>Agaricomycotina</taxon>
        <taxon>Agaricomycetes</taxon>
        <taxon>Polyporales</taxon>
        <taxon>Phanerochaetaceae</taxon>
        <taxon>Phanerochaete</taxon>
    </lineage>
</organism>
<evidence type="ECO:0000256" key="4">
    <source>
        <dbReference type="RuleBase" id="RU003815"/>
    </source>
</evidence>
<dbReference type="InterPro" id="IPR020574">
    <property type="entry name" value="Ribosomal_uS9_CS"/>
</dbReference>
<dbReference type="GO" id="GO:0003723">
    <property type="term" value="F:RNA binding"/>
    <property type="evidence" value="ECO:0007669"/>
    <property type="project" value="TreeGrafter"/>
</dbReference>
<dbReference type="InterPro" id="IPR014721">
    <property type="entry name" value="Ribsml_uS5_D2-typ_fold_subgr"/>
</dbReference>